<dbReference type="Pfam" id="PF00225">
    <property type="entry name" value="Kinesin"/>
    <property type="match status" value="1"/>
</dbReference>
<dbReference type="PROSITE" id="PS50067">
    <property type="entry name" value="KINESIN_MOTOR_2"/>
    <property type="match status" value="1"/>
</dbReference>
<evidence type="ECO:0000256" key="7">
    <source>
        <dbReference type="RuleBase" id="RU000394"/>
    </source>
</evidence>
<dbReference type="Proteomes" id="UP000298138">
    <property type="component" value="Unassembled WGS sequence"/>
</dbReference>
<dbReference type="InterPro" id="IPR027417">
    <property type="entry name" value="P-loop_NTPase"/>
</dbReference>
<keyword evidence="2 6" id="KW-0547">Nucleotide-binding</keyword>
<feature type="compositionally biased region" description="Basic residues" evidence="8">
    <location>
        <begin position="687"/>
        <end position="696"/>
    </location>
</feature>
<dbReference type="PRINTS" id="PR00380">
    <property type="entry name" value="KINESINHEAVY"/>
</dbReference>
<dbReference type="GO" id="GO:0005524">
    <property type="term" value="F:ATP binding"/>
    <property type="evidence" value="ECO:0007669"/>
    <property type="project" value="UniProtKB-UniRule"/>
</dbReference>
<evidence type="ECO:0000256" key="4">
    <source>
        <dbReference type="ARBA" id="ARBA00023054"/>
    </source>
</evidence>
<evidence type="ECO:0000256" key="8">
    <source>
        <dbReference type="SAM" id="MobiDB-lite"/>
    </source>
</evidence>
<feature type="compositionally biased region" description="Polar residues" evidence="8">
    <location>
        <begin position="884"/>
        <end position="894"/>
    </location>
</feature>
<dbReference type="OrthoDB" id="3176171at2759"/>
<accession>A0A4S2MVX7</accession>
<dbReference type="PANTHER" id="PTHR47968:SF13">
    <property type="entry name" value="KINESIN-LIKE PROTEIN KIF19 ISOFORM X1"/>
    <property type="match status" value="1"/>
</dbReference>
<evidence type="ECO:0000256" key="2">
    <source>
        <dbReference type="ARBA" id="ARBA00022741"/>
    </source>
</evidence>
<dbReference type="Gene3D" id="3.40.850.10">
    <property type="entry name" value="Kinesin motor domain"/>
    <property type="match status" value="1"/>
</dbReference>
<feature type="compositionally biased region" description="Basic and acidic residues" evidence="8">
    <location>
        <begin position="927"/>
        <end position="936"/>
    </location>
</feature>
<keyword evidence="1 7" id="KW-0493">Microtubule</keyword>
<dbReference type="PROSITE" id="PS00411">
    <property type="entry name" value="KINESIN_MOTOR_1"/>
    <property type="match status" value="1"/>
</dbReference>
<dbReference type="GO" id="GO:0007018">
    <property type="term" value="P:microtubule-based movement"/>
    <property type="evidence" value="ECO:0007669"/>
    <property type="project" value="InterPro"/>
</dbReference>
<evidence type="ECO:0000313" key="11">
    <source>
        <dbReference type="Proteomes" id="UP000298138"/>
    </source>
</evidence>
<dbReference type="FunFam" id="3.40.850.10:FF:000053">
    <property type="entry name" value="Kinesin family"/>
    <property type="match status" value="1"/>
</dbReference>
<evidence type="ECO:0000256" key="3">
    <source>
        <dbReference type="ARBA" id="ARBA00022840"/>
    </source>
</evidence>
<dbReference type="InParanoid" id="A0A4S2MVX7"/>
<dbReference type="STRING" id="341454.A0A4S2MVX7"/>
<reference evidence="10 11" key="1">
    <citation type="submission" date="2019-04" db="EMBL/GenBank/DDBJ databases">
        <title>Comparative genomics and transcriptomics to analyze fruiting body development in filamentous ascomycetes.</title>
        <authorList>
            <consortium name="DOE Joint Genome Institute"/>
            <person name="Lutkenhaus R."/>
            <person name="Traeger S."/>
            <person name="Breuer J."/>
            <person name="Kuo A."/>
            <person name="Lipzen A."/>
            <person name="Pangilinan J."/>
            <person name="Dilworth D."/>
            <person name="Sandor L."/>
            <person name="Poggeler S."/>
            <person name="Barry K."/>
            <person name="Grigoriev I.V."/>
            <person name="Nowrousian M."/>
        </authorList>
    </citation>
    <scope>NUCLEOTIDE SEQUENCE [LARGE SCALE GENOMIC DNA]</scope>
    <source>
        <strain evidence="10 11">CBS 389.68</strain>
    </source>
</reference>
<feature type="binding site" evidence="6">
    <location>
        <begin position="132"/>
        <end position="139"/>
    </location>
    <ligand>
        <name>ATP</name>
        <dbReference type="ChEBI" id="CHEBI:30616"/>
    </ligand>
</feature>
<feature type="domain" description="Kinesin motor" evidence="9">
    <location>
        <begin position="6"/>
        <end position="376"/>
    </location>
</feature>
<dbReference type="GO" id="GO:0003777">
    <property type="term" value="F:microtubule motor activity"/>
    <property type="evidence" value="ECO:0007669"/>
    <property type="project" value="InterPro"/>
</dbReference>
<feature type="region of interest" description="Disordered" evidence="8">
    <location>
        <begin position="767"/>
        <end position="809"/>
    </location>
</feature>
<evidence type="ECO:0000313" key="10">
    <source>
        <dbReference type="EMBL" id="TGZ80676.1"/>
    </source>
</evidence>
<proteinExistence type="inferred from homology"/>
<dbReference type="GO" id="GO:0008017">
    <property type="term" value="F:microtubule binding"/>
    <property type="evidence" value="ECO:0007669"/>
    <property type="project" value="InterPro"/>
</dbReference>
<dbReference type="GO" id="GO:0005874">
    <property type="term" value="C:microtubule"/>
    <property type="evidence" value="ECO:0007669"/>
    <property type="project" value="UniProtKB-KW"/>
</dbReference>
<dbReference type="InterPro" id="IPR027640">
    <property type="entry name" value="Kinesin-like_fam"/>
</dbReference>
<evidence type="ECO:0000259" key="9">
    <source>
        <dbReference type="PROSITE" id="PS50067"/>
    </source>
</evidence>
<keyword evidence="3 6" id="KW-0067">ATP-binding</keyword>
<protein>
    <recommendedName>
        <fullName evidence="7">Kinesin-like protein</fullName>
    </recommendedName>
</protein>
<dbReference type="InterPro" id="IPR036961">
    <property type="entry name" value="Kinesin_motor_dom_sf"/>
</dbReference>
<dbReference type="InterPro" id="IPR001752">
    <property type="entry name" value="Kinesin_motor_dom"/>
</dbReference>
<dbReference type="EMBL" id="ML220123">
    <property type="protein sequence ID" value="TGZ80676.1"/>
    <property type="molecule type" value="Genomic_DNA"/>
</dbReference>
<feature type="region of interest" description="Disordered" evidence="8">
    <location>
        <begin position="645"/>
        <end position="711"/>
    </location>
</feature>
<dbReference type="CDD" id="cd01370">
    <property type="entry name" value="KISc_KIP3_like"/>
    <property type="match status" value="1"/>
</dbReference>
<dbReference type="InterPro" id="IPR019821">
    <property type="entry name" value="Kinesin_motor_CS"/>
</dbReference>
<evidence type="ECO:0000256" key="6">
    <source>
        <dbReference type="PROSITE-ProRule" id="PRU00283"/>
    </source>
</evidence>
<feature type="compositionally biased region" description="Low complexity" evidence="8">
    <location>
        <begin position="767"/>
        <end position="785"/>
    </location>
</feature>
<dbReference type="SUPFAM" id="SSF52540">
    <property type="entry name" value="P-loop containing nucleoside triphosphate hydrolases"/>
    <property type="match status" value="1"/>
</dbReference>
<dbReference type="SMART" id="SM00129">
    <property type="entry name" value="KISc"/>
    <property type="match status" value="1"/>
</dbReference>
<dbReference type="AlphaFoldDB" id="A0A4S2MVX7"/>
<comment type="similarity">
    <text evidence="6 7">Belongs to the TRAFAC class myosin-kinesin ATPase superfamily. Kinesin family.</text>
</comment>
<gene>
    <name evidence="10" type="ORF">EX30DRAFT_48008</name>
</gene>
<keyword evidence="4" id="KW-0175">Coiled coil</keyword>
<dbReference type="PANTHER" id="PTHR47968">
    <property type="entry name" value="CENTROMERE PROTEIN E"/>
    <property type="match status" value="1"/>
</dbReference>
<keyword evidence="11" id="KW-1185">Reference proteome</keyword>
<evidence type="ECO:0000256" key="1">
    <source>
        <dbReference type="ARBA" id="ARBA00022701"/>
    </source>
</evidence>
<name>A0A4S2MVX7_9PEZI</name>
<sequence length="942" mass="103866">MSASASISVTVRVRPFSIREAAQIEKPDDAPAFFGDGSLAGPRAPKLTGKGVRRIVKPLDDRVLVFDPAEENPLAKYQKTILPQGKRVKDMKFGFDRVFDENCSQQDVYECTTRPLLDSVLDGFNATVFAYGATGCGKTHTISGTPQHPGIIFLTCAELFERIRELRDEKDIQLTLSYLEIYNETIRDLLIPGGSKMGLNLREDTNSSIAIAGLSAHTPKTVEEVMDMIVMGNANRTMSPTEANATSSRSHAVLQINVVQKPRTASVQEDHMCATLSIIDLAGSERASVTKNRGERLLEGANINRSLLALGNCINALCDPSKRNHVPYRDSKLTRLLKFSLGGNCKTVMIVCVSPSSAHYDETHNTLKYANRAKNIKTKVSRNMINVNRHVSEYVKLIYNLRQEITDLKKRMDNSTKEALEKFNKQSAAKDASMKEGLRRIKGSFEQSAPLRKERIDQVQQLRVVERREAMVTAWLTAFDEVFFQRQEDDPPKSMFKMRSEAEKILHEYEATKLVINQRLAEPSWERVIETALQNSVRSLKTIDGATDHDLYVLTNEARLWTTQGERDVYHALAQSEFDISNTVRVLTRTHFETVATLNNIMNTNISEPEALEEARKSLFNIQQLASDTLGHIIRPTGELVSTEVYQPSTFTSPKKRAHSMSPVKAHAPPPPPQPSFAPKSPGKASPRAHKVKTPKKGVQFPPPKKSVRWHEDVFSPQPSDLHKRSKLEAADSDVSFSSVTPIPAGLAAPPIRASNIGLDLDSSISLSAPPPSSATSIDSILSSSNRDTTHPPSDPPSTLVAPPIRPRSRFEAGFLSAKPKDHSSSNPAVLTELDPVDQALNLLSTSGGLSKAAIRKSTSSSSSSHHNHHQRSTSSTHAKRRSPSNSSQTSPEGQSVWKKGHAKRLPRGGEKENVGSVAGVLSPKSEGVRARDRRLTVTGRK</sequence>
<feature type="region of interest" description="Disordered" evidence="8">
    <location>
        <begin position="849"/>
        <end position="942"/>
    </location>
</feature>
<evidence type="ECO:0000256" key="5">
    <source>
        <dbReference type="ARBA" id="ARBA00023175"/>
    </source>
</evidence>
<keyword evidence="5 6" id="KW-0505">Motor protein</keyword>
<feature type="compositionally biased region" description="Basic residues" evidence="8">
    <location>
        <begin position="866"/>
        <end position="883"/>
    </location>
</feature>
<organism evidence="10 11">
    <name type="scientific">Ascodesmis nigricans</name>
    <dbReference type="NCBI Taxonomy" id="341454"/>
    <lineage>
        <taxon>Eukaryota</taxon>
        <taxon>Fungi</taxon>
        <taxon>Dikarya</taxon>
        <taxon>Ascomycota</taxon>
        <taxon>Pezizomycotina</taxon>
        <taxon>Pezizomycetes</taxon>
        <taxon>Pezizales</taxon>
        <taxon>Ascodesmidaceae</taxon>
        <taxon>Ascodesmis</taxon>
    </lineage>
</organism>